<dbReference type="RefSeq" id="WP_097278923.1">
    <property type="nucleotide sequence ID" value="NZ_OCNJ01000003.1"/>
</dbReference>
<accession>A0A286GFM9</accession>
<reference evidence="1 2" key="1">
    <citation type="submission" date="2017-09" db="EMBL/GenBank/DDBJ databases">
        <authorList>
            <person name="Ehlers B."/>
            <person name="Leendertz F.H."/>
        </authorList>
    </citation>
    <scope>NUCLEOTIDE SEQUENCE [LARGE SCALE GENOMIC DNA]</scope>
    <source>
        <strain evidence="1 2">USBA 140</strain>
    </source>
</reference>
<dbReference type="Proteomes" id="UP000219621">
    <property type="component" value="Unassembled WGS sequence"/>
</dbReference>
<dbReference type="AlphaFoldDB" id="A0A286GFM9"/>
<dbReference type="OrthoDB" id="7347145at2"/>
<sequence length="228" mass="25340">MTAALARRRLLPALPAFARRAVRAAAALVLTLPLLAGCYLPDRFQSEIRLARTGEYGVYFKGNLTWLPLVKDLREGKVSEAELPERMAVFQRDLDRDSNFSTVRPVGPGTFAVEYNRLGRLDLPDLVTFVRRNARIISMQTAEDGKITVTGSQAIKMIPPETIERAGLNSRGLFRITTNAEVIRHNADSVRLGPEGYVIYDWNINGVRGQEPHFEAKLEIPGAARPGN</sequence>
<name>A0A286GFM9_9PROT</name>
<proteinExistence type="predicted"/>
<gene>
    <name evidence="1" type="ORF">SAMN05421508_103459</name>
</gene>
<organism evidence="1 2">
    <name type="scientific">Caenispirillum bisanense</name>
    <dbReference type="NCBI Taxonomy" id="414052"/>
    <lineage>
        <taxon>Bacteria</taxon>
        <taxon>Pseudomonadati</taxon>
        <taxon>Pseudomonadota</taxon>
        <taxon>Alphaproteobacteria</taxon>
        <taxon>Rhodospirillales</taxon>
        <taxon>Novispirillaceae</taxon>
        <taxon>Caenispirillum</taxon>
    </lineage>
</organism>
<dbReference type="EMBL" id="OCNJ01000003">
    <property type="protein sequence ID" value="SOD94308.1"/>
    <property type="molecule type" value="Genomic_DNA"/>
</dbReference>
<evidence type="ECO:0000313" key="1">
    <source>
        <dbReference type="EMBL" id="SOD94308.1"/>
    </source>
</evidence>
<keyword evidence="2" id="KW-1185">Reference proteome</keyword>
<protein>
    <submittedName>
        <fullName evidence="1">Uncharacterized protein</fullName>
    </submittedName>
</protein>
<evidence type="ECO:0000313" key="2">
    <source>
        <dbReference type="Proteomes" id="UP000219621"/>
    </source>
</evidence>